<dbReference type="AlphaFoldDB" id="A0A7W7PK96"/>
<protein>
    <submittedName>
        <fullName evidence="2">Uncharacterized protein</fullName>
    </submittedName>
</protein>
<dbReference type="EMBL" id="JACHJH010000002">
    <property type="protein sequence ID" value="MBB4892984.1"/>
    <property type="molecule type" value="Genomic_DNA"/>
</dbReference>
<accession>A0A7W7PK96</accession>
<feature type="transmembrane region" description="Helical" evidence="1">
    <location>
        <begin position="40"/>
        <end position="62"/>
    </location>
</feature>
<dbReference type="RefSeq" id="WP_184348444.1">
    <property type="nucleotide sequence ID" value="NZ_JACHJH010000002.1"/>
</dbReference>
<keyword evidence="1" id="KW-1133">Transmembrane helix</keyword>
<evidence type="ECO:0000313" key="3">
    <source>
        <dbReference type="Proteomes" id="UP000556084"/>
    </source>
</evidence>
<keyword evidence="1" id="KW-0472">Membrane</keyword>
<evidence type="ECO:0000256" key="1">
    <source>
        <dbReference type="SAM" id="Phobius"/>
    </source>
</evidence>
<reference evidence="2 3" key="1">
    <citation type="submission" date="2020-08" db="EMBL/GenBank/DDBJ databases">
        <title>Genomic Encyclopedia of Type Strains, Phase III (KMG-III): the genomes of soil and plant-associated and newly described type strains.</title>
        <authorList>
            <person name="Whitman W."/>
        </authorList>
    </citation>
    <scope>NUCLEOTIDE SEQUENCE [LARGE SCALE GENOMIC DNA]</scope>
    <source>
        <strain evidence="2 3">CECT 3266</strain>
    </source>
</reference>
<evidence type="ECO:0000313" key="2">
    <source>
        <dbReference type="EMBL" id="MBB4892984.1"/>
    </source>
</evidence>
<keyword evidence="3" id="KW-1185">Reference proteome</keyword>
<proteinExistence type="predicted"/>
<name>A0A7W7PK96_9ACTN</name>
<gene>
    <name evidence="2" type="ORF">FHS39_001995</name>
</gene>
<dbReference type="Proteomes" id="UP000556084">
    <property type="component" value="Unassembled WGS sequence"/>
</dbReference>
<keyword evidence="1" id="KW-0812">Transmembrane</keyword>
<organism evidence="2 3">
    <name type="scientific">Streptomyces olivoverticillatus</name>
    <dbReference type="NCBI Taxonomy" id="66427"/>
    <lineage>
        <taxon>Bacteria</taxon>
        <taxon>Bacillati</taxon>
        <taxon>Actinomycetota</taxon>
        <taxon>Actinomycetes</taxon>
        <taxon>Kitasatosporales</taxon>
        <taxon>Streptomycetaceae</taxon>
        <taxon>Streptomyces</taxon>
    </lineage>
</organism>
<sequence>MLDRHPELDAEGRRLLFLTTPEEERKRELRAKFLHSIEGSALWGTAFLAVMFLNVTLIGVALGGAIRWQAVAGFVICGAGHGSARYGRRRQRAAATWVALALAAGGMALTRLLI</sequence>
<comment type="caution">
    <text evidence="2">The sequence shown here is derived from an EMBL/GenBank/DDBJ whole genome shotgun (WGS) entry which is preliminary data.</text>
</comment>
<feature type="transmembrane region" description="Helical" evidence="1">
    <location>
        <begin position="94"/>
        <end position="113"/>
    </location>
</feature>